<sequence>MLARMPTMDEKGLLLLTKIWYLLRNLKSEQFLDLIKAPSIVLFDAIKSGNVEAVDCLLQKNQELLTIIKDTEERNALHFAALHRQKKMLRLMLKMRTVKLIIREVDIYGNNVLHIVASSQAQAPSQTQASFPDQKQEETEASSTDQRTKETEASSTDPKKNEPQASSTDPKKREIQASSTDQKQKETPSPTQAPSSSRIFIQIRDELGWFAEVSKNEDVYNSELRKMRNLESKTPKEVFSDSHGGLHKQVKKSCDLIATGRMIVGGLSITVSFAAALIDFSDDHRSCRAWFVVFILANAVAMLTSVISIFMFFRLFDI</sequence>
<name>A0AAN9JJG8_CLITE</name>
<evidence type="ECO:0000313" key="5">
    <source>
        <dbReference type="Proteomes" id="UP001359559"/>
    </source>
</evidence>
<organism evidence="4 5">
    <name type="scientific">Clitoria ternatea</name>
    <name type="common">Butterfly pea</name>
    <dbReference type="NCBI Taxonomy" id="43366"/>
    <lineage>
        <taxon>Eukaryota</taxon>
        <taxon>Viridiplantae</taxon>
        <taxon>Streptophyta</taxon>
        <taxon>Embryophyta</taxon>
        <taxon>Tracheophyta</taxon>
        <taxon>Spermatophyta</taxon>
        <taxon>Magnoliopsida</taxon>
        <taxon>eudicotyledons</taxon>
        <taxon>Gunneridae</taxon>
        <taxon>Pentapetalae</taxon>
        <taxon>rosids</taxon>
        <taxon>fabids</taxon>
        <taxon>Fabales</taxon>
        <taxon>Fabaceae</taxon>
        <taxon>Papilionoideae</taxon>
        <taxon>50 kb inversion clade</taxon>
        <taxon>NPAAA clade</taxon>
        <taxon>indigoferoid/millettioid clade</taxon>
        <taxon>Phaseoleae</taxon>
        <taxon>Clitoria</taxon>
    </lineage>
</organism>
<feature type="compositionally biased region" description="Polar residues" evidence="2">
    <location>
        <begin position="176"/>
        <end position="197"/>
    </location>
</feature>
<feature type="region of interest" description="Disordered" evidence="2">
    <location>
        <begin position="123"/>
        <end position="197"/>
    </location>
</feature>
<comment type="subcellular location">
    <subcellularLocation>
        <location evidence="1">Cell membrane</location>
        <topology evidence="1">Peripheral membrane protein</topology>
        <orientation evidence="1">Cytoplasmic side</orientation>
    </subcellularLocation>
</comment>
<gene>
    <name evidence="4" type="ORF">RJT34_11124</name>
</gene>
<keyword evidence="3" id="KW-0812">Transmembrane</keyword>
<protein>
    <recommendedName>
        <fullName evidence="6">PGG domain-containing protein</fullName>
    </recommendedName>
</protein>
<keyword evidence="3" id="KW-1133">Transmembrane helix</keyword>
<dbReference type="InterPro" id="IPR036770">
    <property type="entry name" value="Ankyrin_rpt-contain_sf"/>
</dbReference>
<feature type="transmembrane region" description="Helical" evidence="3">
    <location>
        <begin position="256"/>
        <end position="278"/>
    </location>
</feature>
<dbReference type="InterPro" id="IPR002110">
    <property type="entry name" value="Ankyrin_rpt"/>
</dbReference>
<proteinExistence type="predicted"/>
<evidence type="ECO:0000256" key="2">
    <source>
        <dbReference type="SAM" id="MobiDB-lite"/>
    </source>
</evidence>
<dbReference type="Pfam" id="PF12796">
    <property type="entry name" value="Ank_2"/>
    <property type="match status" value="1"/>
</dbReference>
<accession>A0AAN9JJG8</accession>
<keyword evidence="5" id="KW-1185">Reference proteome</keyword>
<dbReference type="AlphaFoldDB" id="A0AAN9JJG8"/>
<reference evidence="4 5" key="1">
    <citation type="submission" date="2024-01" db="EMBL/GenBank/DDBJ databases">
        <title>The genomes of 5 underutilized Papilionoideae crops provide insights into root nodulation and disease resistance.</title>
        <authorList>
            <person name="Yuan L."/>
        </authorList>
    </citation>
    <scope>NUCLEOTIDE SEQUENCE [LARGE SCALE GENOMIC DNA]</scope>
    <source>
        <strain evidence="4">LY-2023</strain>
        <tissue evidence="4">Leaf</tissue>
    </source>
</reference>
<dbReference type="PANTHER" id="PTHR24177:SF446">
    <property type="entry name" value="ANKYRIN REPEAT-CONTAINING PROTEIN NPR4-LIKE"/>
    <property type="match status" value="1"/>
</dbReference>
<evidence type="ECO:0000256" key="1">
    <source>
        <dbReference type="ARBA" id="ARBA00004413"/>
    </source>
</evidence>
<dbReference type="GO" id="GO:0005886">
    <property type="term" value="C:plasma membrane"/>
    <property type="evidence" value="ECO:0007669"/>
    <property type="project" value="UniProtKB-SubCell"/>
</dbReference>
<dbReference type="SUPFAM" id="SSF48403">
    <property type="entry name" value="Ankyrin repeat"/>
    <property type="match status" value="1"/>
</dbReference>
<feature type="transmembrane region" description="Helical" evidence="3">
    <location>
        <begin position="290"/>
        <end position="313"/>
    </location>
</feature>
<dbReference type="Gene3D" id="1.25.40.20">
    <property type="entry name" value="Ankyrin repeat-containing domain"/>
    <property type="match status" value="1"/>
</dbReference>
<keyword evidence="3" id="KW-0472">Membrane</keyword>
<evidence type="ECO:0000313" key="4">
    <source>
        <dbReference type="EMBL" id="KAK7300282.1"/>
    </source>
</evidence>
<evidence type="ECO:0000256" key="3">
    <source>
        <dbReference type="SAM" id="Phobius"/>
    </source>
</evidence>
<dbReference type="PANTHER" id="PTHR24177">
    <property type="entry name" value="CASKIN"/>
    <property type="match status" value="1"/>
</dbReference>
<feature type="compositionally biased region" description="Basic and acidic residues" evidence="2">
    <location>
        <begin position="146"/>
        <end position="162"/>
    </location>
</feature>
<dbReference type="Proteomes" id="UP001359559">
    <property type="component" value="Unassembled WGS sequence"/>
</dbReference>
<dbReference type="EMBL" id="JAYKXN010000003">
    <property type="protein sequence ID" value="KAK7300282.1"/>
    <property type="molecule type" value="Genomic_DNA"/>
</dbReference>
<comment type="caution">
    <text evidence="4">The sequence shown here is derived from an EMBL/GenBank/DDBJ whole genome shotgun (WGS) entry which is preliminary data.</text>
</comment>
<evidence type="ECO:0008006" key="6">
    <source>
        <dbReference type="Google" id="ProtNLM"/>
    </source>
</evidence>